<organism evidence="1">
    <name type="scientific">Rhizophora mucronata</name>
    <name type="common">Asiatic mangrove</name>
    <dbReference type="NCBI Taxonomy" id="61149"/>
    <lineage>
        <taxon>Eukaryota</taxon>
        <taxon>Viridiplantae</taxon>
        <taxon>Streptophyta</taxon>
        <taxon>Embryophyta</taxon>
        <taxon>Tracheophyta</taxon>
        <taxon>Spermatophyta</taxon>
        <taxon>Magnoliopsida</taxon>
        <taxon>eudicotyledons</taxon>
        <taxon>Gunneridae</taxon>
        <taxon>Pentapetalae</taxon>
        <taxon>rosids</taxon>
        <taxon>fabids</taxon>
        <taxon>Malpighiales</taxon>
        <taxon>Rhizophoraceae</taxon>
        <taxon>Rhizophora</taxon>
    </lineage>
</organism>
<evidence type="ECO:0000313" key="1">
    <source>
        <dbReference type="EMBL" id="MBX70287.1"/>
    </source>
</evidence>
<accession>A0A2P2QTG5</accession>
<name>A0A2P2QTG5_RHIMU</name>
<reference evidence="1" key="1">
    <citation type="submission" date="2018-02" db="EMBL/GenBank/DDBJ databases">
        <title>Rhizophora mucronata_Transcriptome.</title>
        <authorList>
            <person name="Meera S.P."/>
            <person name="Sreeshan A."/>
            <person name="Augustine A."/>
        </authorList>
    </citation>
    <scope>NUCLEOTIDE SEQUENCE</scope>
    <source>
        <tissue evidence="1">Leaf</tissue>
    </source>
</reference>
<protein>
    <submittedName>
        <fullName evidence="1">Uncharacterized protein</fullName>
    </submittedName>
</protein>
<proteinExistence type="predicted"/>
<dbReference type="EMBL" id="GGEC01089803">
    <property type="protein sequence ID" value="MBX70287.1"/>
    <property type="molecule type" value="Transcribed_RNA"/>
</dbReference>
<dbReference type="AlphaFoldDB" id="A0A2P2QTG5"/>
<sequence length="24" mass="2913">MYMPDKIVYAIHQLRFLTKGENML</sequence>